<dbReference type="PANTHER" id="PTHR33281">
    <property type="entry name" value="UPF0187 PROTEIN YNEE"/>
    <property type="match status" value="1"/>
</dbReference>
<dbReference type="AlphaFoldDB" id="A0A6C2YK58"/>
<keyword evidence="4 9" id="KW-0812">Transmembrane</keyword>
<evidence type="ECO:0000313" key="11">
    <source>
        <dbReference type="Proteomes" id="UP000464378"/>
    </source>
</evidence>
<dbReference type="KEGG" id="tim:GMBLW1_22060"/>
<feature type="transmembrane region" description="Helical" evidence="9">
    <location>
        <begin position="47"/>
        <end position="70"/>
    </location>
</feature>
<evidence type="ECO:0000256" key="6">
    <source>
        <dbReference type="ARBA" id="ARBA00023065"/>
    </source>
</evidence>
<dbReference type="Pfam" id="PF25539">
    <property type="entry name" value="Bestrophin_2"/>
    <property type="match status" value="1"/>
</dbReference>
<protein>
    <recommendedName>
        <fullName evidence="12">Bestrophin, RFP-TM, chloride channel</fullName>
    </recommendedName>
</protein>
<keyword evidence="5 9" id="KW-1133">Transmembrane helix</keyword>
<evidence type="ECO:0000256" key="5">
    <source>
        <dbReference type="ARBA" id="ARBA00022989"/>
    </source>
</evidence>
<dbReference type="InterPro" id="IPR044669">
    <property type="entry name" value="YneE/VCCN1/2-like"/>
</dbReference>
<accession>A0A6C2YK58</accession>
<proteinExistence type="inferred from homology"/>
<dbReference type="GO" id="GO:0005254">
    <property type="term" value="F:chloride channel activity"/>
    <property type="evidence" value="ECO:0007669"/>
    <property type="project" value="InterPro"/>
</dbReference>
<organism evidence="10">
    <name type="scientific">Tuwongella immobilis</name>
    <dbReference type="NCBI Taxonomy" id="692036"/>
    <lineage>
        <taxon>Bacteria</taxon>
        <taxon>Pseudomonadati</taxon>
        <taxon>Planctomycetota</taxon>
        <taxon>Planctomycetia</taxon>
        <taxon>Gemmatales</taxon>
        <taxon>Gemmataceae</taxon>
        <taxon>Tuwongella</taxon>
    </lineage>
</organism>
<feature type="transmembrane region" description="Helical" evidence="9">
    <location>
        <begin position="20"/>
        <end position="41"/>
    </location>
</feature>
<dbReference type="RefSeq" id="WP_162657006.1">
    <property type="nucleotide sequence ID" value="NZ_LR593887.1"/>
</dbReference>
<dbReference type="GO" id="GO:0005886">
    <property type="term" value="C:plasma membrane"/>
    <property type="evidence" value="ECO:0007669"/>
    <property type="project" value="UniProtKB-SubCell"/>
</dbReference>
<evidence type="ECO:0000256" key="4">
    <source>
        <dbReference type="ARBA" id="ARBA00022692"/>
    </source>
</evidence>
<comment type="subcellular location">
    <subcellularLocation>
        <location evidence="1">Cell membrane</location>
        <topology evidence="1">Multi-pass membrane protein</topology>
    </subcellularLocation>
</comment>
<name>A0A6C2YK58_9BACT</name>
<gene>
    <name evidence="10" type="ORF">GMBLW1_22060</name>
</gene>
<evidence type="ECO:0000256" key="8">
    <source>
        <dbReference type="ARBA" id="ARBA00034708"/>
    </source>
</evidence>
<evidence type="ECO:0000256" key="9">
    <source>
        <dbReference type="SAM" id="Phobius"/>
    </source>
</evidence>
<evidence type="ECO:0000256" key="7">
    <source>
        <dbReference type="ARBA" id="ARBA00023136"/>
    </source>
</evidence>
<dbReference type="EMBL" id="LR593887">
    <property type="protein sequence ID" value="VTR99349.1"/>
    <property type="molecule type" value="Genomic_DNA"/>
</dbReference>
<keyword evidence="2" id="KW-0813">Transport</keyword>
<comment type="similarity">
    <text evidence="8">Belongs to the anion channel-forming bestrophin (TC 1.A.46) family.</text>
</comment>
<keyword evidence="7 9" id="KW-0472">Membrane</keyword>
<reference evidence="10" key="1">
    <citation type="submission" date="2019-04" db="EMBL/GenBank/DDBJ databases">
        <authorList>
            <consortium name="Science for Life Laboratories"/>
        </authorList>
    </citation>
    <scope>NUCLEOTIDE SEQUENCE</scope>
    <source>
        <strain evidence="10">MBLW1</strain>
    </source>
</reference>
<dbReference type="Proteomes" id="UP000464378">
    <property type="component" value="Chromosome"/>
</dbReference>
<dbReference type="PANTHER" id="PTHR33281:SF19">
    <property type="entry name" value="VOLTAGE-DEPENDENT ANION CHANNEL-FORMING PROTEIN YNEE"/>
    <property type="match status" value="1"/>
</dbReference>
<evidence type="ECO:0000313" key="10">
    <source>
        <dbReference type="EMBL" id="VIP01754.1"/>
    </source>
</evidence>
<keyword evidence="11" id="KW-1185">Reference proteome</keyword>
<evidence type="ECO:0000256" key="1">
    <source>
        <dbReference type="ARBA" id="ARBA00004651"/>
    </source>
</evidence>
<keyword evidence="3" id="KW-1003">Cell membrane</keyword>
<dbReference type="EMBL" id="LR586016">
    <property type="protein sequence ID" value="VIP01754.1"/>
    <property type="molecule type" value="Genomic_DNA"/>
</dbReference>
<dbReference type="FunCoup" id="A0A6C2YK58">
    <property type="interactions" value="141"/>
</dbReference>
<dbReference type="InParanoid" id="A0A6C2YK58"/>
<evidence type="ECO:0000256" key="3">
    <source>
        <dbReference type="ARBA" id="ARBA00022475"/>
    </source>
</evidence>
<evidence type="ECO:0000256" key="2">
    <source>
        <dbReference type="ARBA" id="ARBA00022448"/>
    </source>
</evidence>
<evidence type="ECO:0008006" key="12">
    <source>
        <dbReference type="Google" id="ProtNLM"/>
    </source>
</evidence>
<keyword evidence="6" id="KW-0406">Ion transport</keyword>
<sequence>MILYDSKAWYRTITTVRGTVVPRIAGRVAILFGIALLVWILREQVGASLHALNPLAHTLIGVALGLLIVFRTNSSYDRYWEGRKQWGGIVNASRNLLRGATAYAGNAEGLTRLVAAYPLALKQHLRGNRDLGELESLIPADLLAKVAAAGNPPMVLAVEMSRWIHARVQRQELPVEMARHLEAMVATLLDCQGACERILRTPIPFVYAVHIRQLLTIYLVSLPFSLIPAMGWSALFAVPAIAFGMLGIEEAGVEIEDPFGDDPNDLPIEAICQTIQRDATTMETV</sequence>